<keyword evidence="3" id="KW-0539">Nucleus</keyword>
<keyword evidence="7" id="KW-1185">Reference proteome</keyword>
<evidence type="ECO:0000313" key="6">
    <source>
        <dbReference type="EMBL" id="CAI8056736.1"/>
    </source>
</evidence>
<dbReference type="SMART" id="SM00413">
    <property type="entry name" value="ETS"/>
    <property type="match status" value="1"/>
</dbReference>
<dbReference type="InterPro" id="IPR036388">
    <property type="entry name" value="WH-like_DNA-bd_sf"/>
</dbReference>
<evidence type="ECO:0000313" key="7">
    <source>
        <dbReference type="Proteomes" id="UP001174909"/>
    </source>
</evidence>
<dbReference type="AlphaFoldDB" id="A0AA35U159"/>
<protein>
    <submittedName>
        <fullName evidence="6">ETS-related transcription factor Elf-1</fullName>
    </submittedName>
</protein>
<dbReference type="InterPro" id="IPR046328">
    <property type="entry name" value="ETS_fam"/>
</dbReference>
<feature type="domain" description="ETS" evidence="5">
    <location>
        <begin position="369"/>
        <end position="449"/>
    </location>
</feature>
<dbReference type="EMBL" id="CASHTH010004394">
    <property type="protein sequence ID" value="CAI8056736.1"/>
    <property type="molecule type" value="Genomic_DNA"/>
</dbReference>
<dbReference type="PROSITE" id="PS50061">
    <property type="entry name" value="ETS_DOMAIN_3"/>
    <property type="match status" value="1"/>
</dbReference>
<dbReference type="SUPFAM" id="SSF46785">
    <property type="entry name" value="Winged helix' DNA-binding domain"/>
    <property type="match status" value="1"/>
</dbReference>
<dbReference type="Gene3D" id="1.10.10.10">
    <property type="entry name" value="Winged helix-like DNA-binding domain superfamily/Winged helix DNA-binding domain"/>
    <property type="match status" value="1"/>
</dbReference>
<evidence type="ECO:0000256" key="2">
    <source>
        <dbReference type="ARBA" id="ARBA00023125"/>
    </source>
</evidence>
<dbReference type="Proteomes" id="UP001174909">
    <property type="component" value="Unassembled WGS sequence"/>
</dbReference>
<reference evidence="6" key="1">
    <citation type="submission" date="2023-03" db="EMBL/GenBank/DDBJ databases">
        <authorList>
            <person name="Steffen K."/>
            <person name="Cardenas P."/>
        </authorList>
    </citation>
    <scope>NUCLEOTIDE SEQUENCE</scope>
</reference>
<evidence type="ECO:0000256" key="3">
    <source>
        <dbReference type="RuleBase" id="RU004019"/>
    </source>
</evidence>
<feature type="compositionally biased region" description="Polar residues" evidence="4">
    <location>
        <begin position="171"/>
        <end position="182"/>
    </location>
</feature>
<dbReference type="PROSITE" id="PS00346">
    <property type="entry name" value="ETS_DOMAIN_2"/>
    <property type="match status" value="1"/>
</dbReference>
<comment type="caution">
    <text evidence="6">The sequence shown here is derived from an EMBL/GenBank/DDBJ whole genome shotgun (WGS) entry which is preliminary data.</text>
</comment>
<evidence type="ECO:0000256" key="4">
    <source>
        <dbReference type="SAM" id="MobiDB-lite"/>
    </source>
</evidence>
<gene>
    <name evidence="6" type="ORF">GBAR_LOCUS30906</name>
</gene>
<keyword evidence="2 3" id="KW-0238">DNA-binding</keyword>
<comment type="similarity">
    <text evidence="1 3">Belongs to the ETS family.</text>
</comment>
<dbReference type="GO" id="GO:0005634">
    <property type="term" value="C:nucleus"/>
    <property type="evidence" value="ECO:0007669"/>
    <property type="project" value="UniProtKB-SubCell"/>
</dbReference>
<comment type="subcellular location">
    <subcellularLocation>
        <location evidence="3">Nucleus</location>
    </subcellularLocation>
</comment>
<dbReference type="InterPro" id="IPR000418">
    <property type="entry name" value="Ets_dom"/>
</dbReference>
<dbReference type="GO" id="GO:0030154">
    <property type="term" value="P:cell differentiation"/>
    <property type="evidence" value="ECO:0007669"/>
    <property type="project" value="TreeGrafter"/>
</dbReference>
<organism evidence="6 7">
    <name type="scientific">Geodia barretti</name>
    <name type="common">Barrett's horny sponge</name>
    <dbReference type="NCBI Taxonomy" id="519541"/>
    <lineage>
        <taxon>Eukaryota</taxon>
        <taxon>Metazoa</taxon>
        <taxon>Porifera</taxon>
        <taxon>Demospongiae</taxon>
        <taxon>Heteroscleromorpha</taxon>
        <taxon>Tetractinellida</taxon>
        <taxon>Astrophorina</taxon>
        <taxon>Geodiidae</taxon>
        <taxon>Geodia</taxon>
    </lineage>
</organism>
<sequence length="460" mass="50778">MMSVTAPPLVMTINDRQKCFEERKTLESHACSGSHYVTLGVEIESGVLLTPDSSPSALSTASYKESFHRSTESLVQAPPQATRCSVLAMPPMIPSSPVTSEQDQQGGYMTAATHGPVGSPPLQMGSPYSGCSSPAGSQVYSPEHFEHHLPSHSQGMGSPPYPTSSPYQSTIRSPGQYSCSTPSPTYSNMDTVEVPHLISFSSAVTSCDGGMPGVFTGEPAIYSVPHAHPQMVDAFSATHPSHLPSFAHVFEGPLHHEIPERHSSPESYCSESGPVTIKQMPNEFGITGIEFYHPPTPPNMVEGAPGMMYPPEMCGHLPPEMCGSLPPLPNHLCPIPTLSNQGRRRPKQPRKVPNIEVDDSDIKDIPTSAQLWEFTLRVLKKPKYKYMVSWEKREEGLFRFNNAQAFAALWGKHRNRPQMSYDKVARALRYYYKRNILEQVGGRLTYRFTKRLSKLYLSDV</sequence>
<dbReference type="InterPro" id="IPR036390">
    <property type="entry name" value="WH_DNA-bd_sf"/>
</dbReference>
<dbReference type="Pfam" id="PF00178">
    <property type="entry name" value="Ets"/>
    <property type="match status" value="1"/>
</dbReference>
<name>A0AA35U159_GEOBA</name>
<dbReference type="PRINTS" id="PR00454">
    <property type="entry name" value="ETSDOMAIN"/>
</dbReference>
<accession>A0AA35U159</accession>
<dbReference type="GO" id="GO:0043565">
    <property type="term" value="F:sequence-specific DNA binding"/>
    <property type="evidence" value="ECO:0007669"/>
    <property type="project" value="InterPro"/>
</dbReference>
<dbReference type="GO" id="GO:0000981">
    <property type="term" value="F:DNA-binding transcription factor activity, RNA polymerase II-specific"/>
    <property type="evidence" value="ECO:0007669"/>
    <property type="project" value="TreeGrafter"/>
</dbReference>
<feature type="region of interest" description="Disordered" evidence="4">
    <location>
        <begin position="147"/>
        <end position="182"/>
    </location>
</feature>
<dbReference type="PANTHER" id="PTHR11849:SF201">
    <property type="entry name" value="ETS DNA-BINDING PROTEIN POKKURI"/>
    <property type="match status" value="1"/>
</dbReference>
<dbReference type="PANTHER" id="PTHR11849">
    <property type="entry name" value="ETS"/>
    <property type="match status" value="1"/>
</dbReference>
<evidence type="ECO:0000259" key="5">
    <source>
        <dbReference type="PROSITE" id="PS50061"/>
    </source>
</evidence>
<proteinExistence type="inferred from homology"/>
<evidence type="ECO:0000256" key="1">
    <source>
        <dbReference type="ARBA" id="ARBA00005562"/>
    </source>
</evidence>